<dbReference type="InterPro" id="IPR036047">
    <property type="entry name" value="F-box-like_dom_sf"/>
</dbReference>
<feature type="domain" description="F-box" evidence="1">
    <location>
        <begin position="17"/>
        <end position="51"/>
    </location>
</feature>
<dbReference type="Gene3D" id="1.20.1280.50">
    <property type="match status" value="1"/>
</dbReference>
<sequence>MSRMTSNTESCSREEILIDHIISRLPVKSLLRFKCVCKNWCDLFNSLSFIRKHCDNPGNRTHPAVCKFGVNYNHDPEPLRSFNFYVLPEKIFTGIVPTHQRLYRCEGVTDFRCIYGPVNGLFVLEKGHYLENVRFCWWNPATRECRLIPKMNFELLDFFDDHTRTAGIGLDLVNNDYKFIWIRVFYDNDKSEVYPKTYVAVYSLNDDSWKFLDEPDLPYDCNLCVSLNCTYLDGLHYWMSVTTDSDGNTTYGIRTFDFATELFGKREPPPFPSDHWGTLMLRCGSIAAISCNDTARAYISFYDIWVTIGEDKWIKVFTINPQIPSHWPQGIWDYDKLIFELTETSSLVFYDHSTKEVTNLGFNHFRLLSSSFCWFLYYKESIVPVKRKEPTPLDNAEYFLTKYR</sequence>
<dbReference type="InterPro" id="IPR001810">
    <property type="entry name" value="F-box_dom"/>
</dbReference>
<dbReference type="EnsemblPlants" id="PGSC0003DMT400096046">
    <property type="protein sequence ID" value="PGSC0003DMT400096046"/>
    <property type="gene ID" value="PGSC0003DMG400045617"/>
</dbReference>
<dbReference type="InterPro" id="IPR006527">
    <property type="entry name" value="F-box-assoc_dom_typ1"/>
</dbReference>
<dbReference type="AlphaFoldDB" id="M1DXL5"/>
<dbReference type="InterPro" id="IPR050796">
    <property type="entry name" value="SCF_F-box_component"/>
</dbReference>
<evidence type="ECO:0000313" key="3">
    <source>
        <dbReference type="EnsemblPlants" id="PGSC0003DMT400096046"/>
    </source>
</evidence>
<dbReference type="eggNOG" id="ENOG502R7UY">
    <property type="taxonomic scope" value="Eukaryota"/>
</dbReference>
<protein>
    <submittedName>
        <fullName evidence="3">F-box family protein</fullName>
    </submittedName>
</protein>
<dbReference type="HOGENOM" id="CLU_027176_1_4_1"/>
<reference evidence="3" key="2">
    <citation type="submission" date="2015-06" db="UniProtKB">
        <authorList>
            <consortium name="EnsemblPlants"/>
        </authorList>
    </citation>
    <scope>IDENTIFICATION</scope>
    <source>
        <strain evidence="3">DM1-3 516 R44</strain>
    </source>
</reference>
<dbReference type="Pfam" id="PF00646">
    <property type="entry name" value="F-box"/>
    <property type="match status" value="1"/>
</dbReference>
<dbReference type="Proteomes" id="UP000011115">
    <property type="component" value="Unassembled WGS sequence"/>
</dbReference>
<organism evidence="3 4">
    <name type="scientific">Solanum tuberosum</name>
    <name type="common">Potato</name>
    <dbReference type="NCBI Taxonomy" id="4113"/>
    <lineage>
        <taxon>Eukaryota</taxon>
        <taxon>Viridiplantae</taxon>
        <taxon>Streptophyta</taxon>
        <taxon>Embryophyta</taxon>
        <taxon>Tracheophyta</taxon>
        <taxon>Spermatophyta</taxon>
        <taxon>Magnoliopsida</taxon>
        <taxon>eudicotyledons</taxon>
        <taxon>Gunneridae</taxon>
        <taxon>Pentapetalae</taxon>
        <taxon>asterids</taxon>
        <taxon>lamiids</taxon>
        <taxon>Solanales</taxon>
        <taxon>Solanaceae</taxon>
        <taxon>Solanoideae</taxon>
        <taxon>Solaneae</taxon>
        <taxon>Solanum</taxon>
    </lineage>
</organism>
<dbReference type="SUPFAM" id="SSF81383">
    <property type="entry name" value="F-box domain"/>
    <property type="match status" value="1"/>
</dbReference>
<feature type="domain" description="F-box associated beta-propeller type 1" evidence="2">
    <location>
        <begin position="132"/>
        <end position="356"/>
    </location>
</feature>
<dbReference type="PANTHER" id="PTHR31672:SF13">
    <property type="entry name" value="F-BOX PROTEIN CPR30-LIKE"/>
    <property type="match status" value="1"/>
</dbReference>
<dbReference type="InParanoid" id="M1DXL5"/>
<evidence type="ECO:0000259" key="2">
    <source>
        <dbReference type="Pfam" id="PF07734"/>
    </source>
</evidence>
<reference evidence="4" key="1">
    <citation type="journal article" date="2011" name="Nature">
        <title>Genome sequence and analysis of the tuber crop potato.</title>
        <authorList>
            <consortium name="The Potato Genome Sequencing Consortium"/>
        </authorList>
    </citation>
    <scope>NUCLEOTIDE SEQUENCE [LARGE SCALE GENOMIC DNA]</scope>
    <source>
        <strain evidence="4">cv. DM1-3 516 R44</strain>
    </source>
</reference>
<proteinExistence type="predicted"/>
<dbReference type="OMA" id="NPATIEC"/>
<dbReference type="FunCoup" id="M1DXL5">
    <property type="interactions" value="29"/>
</dbReference>
<keyword evidence="4" id="KW-1185">Reference proteome</keyword>
<gene>
    <name evidence="3" type="primary">LOC107062415</name>
</gene>
<dbReference type="CDD" id="cd22157">
    <property type="entry name" value="F-box_AtFBW1-like"/>
    <property type="match status" value="1"/>
</dbReference>
<dbReference type="Gramene" id="PGSC0003DMT400096046">
    <property type="protein sequence ID" value="PGSC0003DMT400096046"/>
    <property type="gene ID" value="PGSC0003DMG400045617"/>
</dbReference>
<dbReference type="PANTHER" id="PTHR31672">
    <property type="entry name" value="BNACNNG10540D PROTEIN"/>
    <property type="match status" value="1"/>
</dbReference>
<accession>M1DXL5</accession>
<dbReference type="PaxDb" id="4113-PGSC0003DMT400096046"/>
<dbReference type="NCBIfam" id="TIGR01640">
    <property type="entry name" value="F_box_assoc_1"/>
    <property type="match status" value="1"/>
</dbReference>
<evidence type="ECO:0000313" key="4">
    <source>
        <dbReference type="Proteomes" id="UP000011115"/>
    </source>
</evidence>
<dbReference type="Pfam" id="PF07734">
    <property type="entry name" value="FBA_1"/>
    <property type="match status" value="1"/>
</dbReference>
<name>M1DXL5_SOLTU</name>
<dbReference type="InterPro" id="IPR017451">
    <property type="entry name" value="F-box-assoc_interact_dom"/>
</dbReference>
<evidence type="ECO:0000259" key="1">
    <source>
        <dbReference type="Pfam" id="PF00646"/>
    </source>
</evidence>